<reference evidence="5 6" key="2">
    <citation type="submission" date="2018-06" db="EMBL/GenBank/DDBJ databases">
        <title>Metagenomic assembly of (sub)arctic Cyanobacteria and their associated microbiome from non-axenic cultures.</title>
        <authorList>
            <person name="Baurain D."/>
        </authorList>
    </citation>
    <scope>NUCLEOTIDE SEQUENCE [LARGE SCALE GENOMIC DNA]</scope>
    <source>
        <strain evidence="5">ULC129bin1</strain>
    </source>
</reference>
<dbReference type="EMBL" id="QBMC01000097">
    <property type="protein sequence ID" value="PZO15139.1"/>
    <property type="molecule type" value="Genomic_DNA"/>
</dbReference>
<dbReference type="SUPFAM" id="SSF52317">
    <property type="entry name" value="Class I glutamine amidotransferase-like"/>
    <property type="match status" value="1"/>
</dbReference>
<comment type="similarity">
    <text evidence="1">Belongs to the peptidase S51 family.</text>
</comment>
<dbReference type="Pfam" id="PF03575">
    <property type="entry name" value="Peptidase_S51"/>
    <property type="match status" value="1"/>
</dbReference>
<dbReference type="GO" id="GO:0006508">
    <property type="term" value="P:proteolysis"/>
    <property type="evidence" value="ECO:0007669"/>
    <property type="project" value="UniProtKB-KW"/>
</dbReference>
<dbReference type="InterPro" id="IPR005320">
    <property type="entry name" value="Peptidase_S51"/>
</dbReference>
<evidence type="ECO:0008006" key="7">
    <source>
        <dbReference type="Google" id="ProtNLM"/>
    </source>
</evidence>
<dbReference type="Proteomes" id="UP000249354">
    <property type="component" value="Unassembled WGS sequence"/>
</dbReference>
<keyword evidence="3" id="KW-0378">Hydrolase</keyword>
<proteinExistence type="inferred from homology"/>
<evidence type="ECO:0000256" key="2">
    <source>
        <dbReference type="ARBA" id="ARBA00022670"/>
    </source>
</evidence>
<name>A0A2W4UEB2_9CYAN</name>
<dbReference type="GO" id="GO:0008236">
    <property type="term" value="F:serine-type peptidase activity"/>
    <property type="evidence" value="ECO:0007669"/>
    <property type="project" value="UniProtKB-KW"/>
</dbReference>
<protein>
    <recommendedName>
        <fullName evidence="7">Peptidase E</fullName>
    </recommendedName>
</protein>
<dbReference type="AlphaFoldDB" id="A0A2W4UEB2"/>
<evidence type="ECO:0000256" key="3">
    <source>
        <dbReference type="ARBA" id="ARBA00022801"/>
    </source>
</evidence>
<accession>A0A2W4UEB2</accession>
<evidence type="ECO:0000256" key="4">
    <source>
        <dbReference type="ARBA" id="ARBA00022825"/>
    </source>
</evidence>
<keyword evidence="2" id="KW-0645">Protease</keyword>
<sequence length="104" mass="11622">MTQPKQQIIALGGGGFPMEPENLLPDRYILEQSPHQTPKACFLPTASGDNDNDIRRFYDAYIQMDCRPCHLRLFFLTAGGLNAFIEEQDVIYVGGGSTFNLLVL</sequence>
<evidence type="ECO:0000313" key="6">
    <source>
        <dbReference type="Proteomes" id="UP000249354"/>
    </source>
</evidence>
<reference evidence="6" key="1">
    <citation type="submission" date="2018-04" db="EMBL/GenBank/DDBJ databases">
        <authorList>
            <person name="Cornet L."/>
        </authorList>
    </citation>
    <scope>NUCLEOTIDE SEQUENCE [LARGE SCALE GENOMIC DNA]</scope>
</reference>
<dbReference type="Gene3D" id="3.40.50.880">
    <property type="match status" value="1"/>
</dbReference>
<keyword evidence="4" id="KW-0720">Serine protease</keyword>
<evidence type="ECO:0000256" key="1">
    <source>
        <dbReference type="ARBA" id="ARBA00006534"/>
    </source>
</evidence>
<comment type="caution">
    <text evidence="5">The sequence shown here is derived from an EMBL/GenBank/DDBJ whole genome shotgun (WGS) entry which is preliminary data.</text>
</comment>
<organism evidence="5 6">
    <name type="scientific">Leptolyngbya foveolarum</name>
    <dbReference type="NCBI Taxonomy" id="47253"/>
    <lineage>
        <taxon>Bacteria</taxon>
        <taxon>Bacillati</taxon>
        <taxon>Cyanobacteriota</taxon>
        <taxon>Cyanophyceae</taxon>
        <taxon>Leptolyngbyales</taxon>
        <taxon>Leptolyngbyaceae</taxon>
        <taxon>Leptolyngbya group</taxon>
        <taxon>Leptolyngbya</taxon>
    </lineage>
</organism>
<evidence type="ECO:0000313" key="5">
    <source>
        <dbReference type="EMBL" id="PZO15139.1"/>
    </source>
</evidence>
<gene>
    <name evidence="5" type="ORF">DCF25_14040</name>
</gene>
<dbReference type="InterPro" id="IPR029062">
    <property type="entry name" value="Class_I_gatase-like"/>
</dbReference>